<comment type="subcellular location">
    <subcellularLocation>
        <location evidence="1">Endomembrane system</location>
        <topology evidence="1">Peripheral membrane protein</topology>
    </subcellularLocation>
</comment>
<name>A0A7I4Y4Y4_HAECO</name>
<dbReference type="GO" id="GO:0019432">
    <property type="term" value="P:triglyceride biosynthetic process"/>
    <property type="evidence" value="ECO:0007669"/>
    <property type="project" value="TreeGrafter"/>
</dbReference>
<dbReference type="SMART" id="SM00563">
    <property type="entry name" value="PlsC"/>
    <property type="match status" value="1"/>
</dbReference>
<evidence type="ECO:0000256" key="1">
    <source>
        <dbReference type="ARBA" id="ARBA00004184"/>
    </source>
</evidence>
<dbReference type="GO" id="GO:0005778">
    <property type="term" value="C:peroxisomal membrane"/>
    <property type="evidence" value="ECO:0007669"/>
    <property type="project" value="TreeGrafter"/>
</dbReference>
<evidence type="ECO:0000313" key="8">
    <source>
        <dbReference type="Proteomes" id="UP000025227"/>
    </source>
</evidence>
<dbReference type="OMA" id="NAVITVW"/>
<dbReference type="GO" id="GO:0004366">
    <property type="term" value="F:glycerol-3-phosphate O-acyltransferase activity"/>
    <property type="evidence" value="ECO:0007669"/>
    <property type="project" value="TreeGrafter"/>
</dbReference>
<dbReference type="PANTHER" id="PTHR12563:SF17">
    <property type="entry name" value="DIHYDROXYACETONE PHOSPHATE ACYLTRANSFERASE"/>
    <property type="match status" value="1"/>
</dbReference>
<evidence type="ECO:0000259" key="7">
    <source>
        <dbReference type="SMART" id="SM00563"/>
    </source>
</evidence>
<keyword evidence="8" id="KW-1185">Reference proteome</keyword>
<dbReference type="Pfam" id="PF19277">
    <property type="entry name" value="GPAT_C"/>
    <property type="match status" value="1"/>
</dbReference>
<evidence type="ECO:0000256" key="3">
    <source>
        <dbReference type="ARBA" id="ARBA00022679"/>
    </source>
</evidence>
<dbReference type="GO" id="GO:0012505">
    <property type="term" value="C:endomembrane system"/>
    <property type="evidence" value="ECO:0007669"/>
    <property type="project" value="UniProtKB-SubCell"/>
</dbReference>
<dbReference type="WBParaSite" id="HCON_00045760-00001">
    <property type="protein sequence ID" value="HCON_00045760-00001"/>
    <property type="gene ID" value="HCON_00045760"/>
</dbReference>
<evidence type="ECO:0000256" key="4">
    <source>
        <dbReference type="ARBA" id="ARBA00023136"/>
    </source>
</evidence>
<keyword evidence="3 6" id="KW-0808">Transferase</keyword>
<evidence type="ECO:0000256" key="2">
    <source>
        <dbReference type="ARBA" id="ARBA00007937"/>
    </source>
</evidence>
<dbReference type="InterPro" id="IPR045520">
    <property type="entry name" value="GPAT/DHAPAT_C"/>
</dbReference>
<proteinExistence type="inferred from homology"/>
<dbReference type="GO" id="GO:0008654">
    <property type="term" value="P:phospholipid biosynthetic process"/>
    <property type="evidence" value="ECO:0007669"/>
    <property type="project" value="TreeGrafter"/>
</dbReference>
<dbReference type="GO" id="GO:0016287">
    <property type="term" value="F:glycerone-phosphate O-acyltransferase activity"/>
    <property type="evidence" value="ECO:0007669"/>
    <property type="project" value="TreeGrafter"/>
</dbReference>
<sequence>MVGRRASFPEYVDWLAEFRKKGAFQFVSQKRNFPLSTALTKHPKERSYEEIKKSVLNSIRVKEAIADEVARSGDSAAKVQGDAEAILKMMAHNWGLKSTRTFGFAVSKVLERIFDSVYVNASQLEQIRELCKTASVVFMPSHRTYLDFLLLSLFCFEYEVPLPAIAAGMDFTNSWFMSEVLRRCGAFYIRRSIGQDHLYWAILSEYVQTHVIHGDRPVEFFVEGTRSRVGKSLHPKYGLLQMVLEPYLRGKVYDILVIPVTTNYDKLLEEMLYAYELLGFPKPKESTSGLLKARNFLNKRFGRCFMTFGEPISVRNYFGTSLHRSQFICQPDSQFVLSEVQRNQIKKFAHIVVEALDRNAVITVWSLACATLSQRLAVGIVDVFNYQQILSDVLDLLQLVESLGVTVHIDQSVDEDLRYYMELHANMFLCKDRDLEDFYMKLVQFPVLEPGNVERAIMELSIGRLLLATYSNTMMHSICDVGYVAAIVLGMGMFEVNKLELQYGKIQKLMEREFIHVPGEESTSFRNALNRLKKAKIIEVTNGSVTIIKPEELQTLRDLIVSFISNFQIVIEALMSADRQSFLKKEMVPICQKFIANAYHYSVKQNPVRLSFLSTDPIKNALSTLTSRRVLTPTENEELEFDRSAASQLLHDLLPITGSAFIRPHAKL</sequence>
<dbReference type="PANTHER" id="PTHR12563">
    <property type="entry name" value="GLYCEROL-3-PHOSPHATE ACYLTRANSFERASE"/>
    <property type="match status" value="1"/>
</dbReference>
<dbReference type="CDD" id="cd07993">
    <property type="entry name" value="LPLAT_DHAPAT-like"/>
    <property type="match status" value="1"/>
</dbReference>
<dbReference type="InterPro" id="IPR022284">
    <property type="entry name" value="GPAT/DHAPAT"/>
</dbReference>
<dbReference type="SUPFAM" id="SSF69593">
    <property type="entry name" value="Glycerol-3-phosphate (1)-acyltransferase"/>
    <property type="match status" value="1"/>
</dbReference>
<dbReference type="PIRSF" id="PIRSF000437">
    <property type="entry name" value="GPAT_DHAPAT"/>
    <property type="match status" value="1"/>
</dbReference>
<evidence type="ECO:0000313" key="9">
    <source>
        <dbReference type="WBParaSite" id="HCON_00045760-00001"/>
    </source>
</evidence>
<dbReference type="AlphaFoldDB" id="A0A7I4Y4Y4"/>
<protein>
    <submittedName>
        <fullName evidence="9">PlsC domain-containing protein</fullName>
    </submittedName>
</protein>
<dbReference type="OrthoDB" id="10255570at2759"/>
<dbReference type="GO" id="GO:0006631">
    <property type="term" value="P:fatty acid metabolic process"/>
    <property type="evidence" value="ECO:0007669"/>
    <property type="project" value="TreeGrafter"/>
</dbReference>
<dbReference type="GO" id="GO:0031966">
    <property type="term" value="C:mitochondrial membrane"/>
    <property type="evidence" value="ECO:0007669"/>
    <property type="project" value="TreeGrafter"/>
</dbReference>
<evidence type="ECO:0000256" key="5">
    <source>
        <dbReference type="ARBA" id="ARBA00023315"/>
    </source>
</evidence>
<feature type="domain" description="Phospholipid/glycerol acyltransferase" evidence="7">
    <location>
        <begin position="136"/>
        <end position="265"/>
    </location>
</feature>
<reference evidence="9" key="1">
    <citation type="submission" date="2020-12" db="UniProtKB">
        <authorList>
            <consortium name="WormBaseParasite"/>
        </authorList>
    </citation>
    <scope>IDENTIFICATION</scope>
    <source>
        <strain evidence="9">MHco3</strain>
    </source>
</reference>
<organism evidence="8 9">
    <name type="scientific">Haemonchus contortus</name>
    <name type="common">Barber pole worm</name>
    <dbReference type="NCBI Taxonomy" id="6289"/>
    <lineage>
        <taxon>Eukaryota</taxon>
        <taxon>Metazoa</taxon>
        <taxon>Ecdysozoa</taxon>
        <taxon>Nematoda</taxon>
        <taxon>Chromadorea</taxon>
        <taxon>Rhabditida</taxon>
        <taxon>Rhabditina</taxon>
        <taxon>Rhabditomorpha</taxon>
        <taxon>Strongyloidea</taxon>
        <taxon>Trichostrongylidae</taxon>
        <taxon>Haemonchus</taxon>
    </lineage>
</organism>
<dbReference type="Proteomes" id="UP000025227">
    <property type="component" value="Unplaced"/>
</dbReference>
<dbReference type="InterPro" id="IPR002123">
    <property type="entry name" value="Plipid/glycerol_acylTrfase"/>
</dbReference>
<dbReference type="InterPro" id="IPR041728">
    <property type="entry name" value="GPAT/DHAPAT_LPLAT"/>
</dbReference>
<accession>A0A7I4Y4Y4</accession>
<dbReference type="GO" id="GO:0008611">
    <property type="term" value="P:ether lipid biosynthetic process"/>
    <property type="evidence" value="ECO:0007669"/>
    <property type="project" value="TreeGrafter"/>
</dbReference>
<comment type="similarity">
    <text evidence="2 6">Belongs to the GPAT/DAPAT family.</text>
</comment>
<evidence type="ECO:0000256" key="6">
    <source>
        <dbReference type="PIRNR" id="PIRNR000437"/>
    </source>
</evidence>
<keyword evidence="5 6" id="KW-0012">Acyltransferase</keyword>
<keyword evidence="4" id="KW-0472">Membrane</keyword>
<dbReference type="Pfam" id="PF01553">
    <property type="entry name" value="Acyltransferase"/>
    <property type="match status" value="1"/>
</dbReference>